<evidence type="ECO:0000313" key="8">
    <source>
        <dbReference type="Proteomes" id="UP001224775"/>
    </source>
</evidence>
<feature type="compositionally biased region" description="Acidic residues" evidence="4">
    <location>
        <begin position="759"/>
        <end position="780"/>
    </location>
</feature>
<dbReference type="GO" id="GO:0015631">
    <property type="term" value="F:tubulin binding"/>
    <property type="evidence" value="ECO:0007669"/>
    <property type="project" value="TreeGrafter"/>
</dbReference>
<keyword evidence="8" id="KW-1185">Reference proteome</keyword>
<dbReference type="GO" id="GO:0070740">
    <property type="term" value="F:tubulin-glutamic acid ligase activity"/>
    <property type="evidence" value="ECO:0007669"/>
    <property type="project" value="TreeGrafter"/>
</dbReference>
<keyword evidence="1 7" id="KW-0436">Ligase</keyword>
<comment type="caution">
    <text evidence="7">The sequence shown here is derived from an EMBL/GenBank/DDBJ whole genome shotgun (WGS) entry which is preliminary data.</text>
</comment>
<evidence type="ECO:0000256" key="2">
    <source>
        <dbReference type="ARBA" id="ARBA00022741"/>
    </source>
</evidence>
<evidence type="ECO:0000313" key="7">
    <source>
        <dbReference type="EMBL" id="KAK1732866.1"/>
    </source>
</evidence>
<dbReference type="EMBL" id="JATAAI010000056">
    <property type="protein sequence ID" value="KAK1732866.1"/>
    <property type="molecule type" value="Genomic_DNA"/>
</dbReference>
<dbReference type="GO" id="GO:0000226">
    <property type="term" value="P:microtubule cytoskeleton organization"/>
    <property type="evidence" value="ECO:0007669"/>
    <property type="project" value="TreeGrafter"/>
</dbReference>
<dbReference type="Gene3D" id="1.10.287.110">
    <property type="entry name" value="DnaJ domain"/>
    <property type="match status" value="1"/>
</dbReference>
<feature type="compositionally biased region" description="Low complexity" evidence="4">
    <location>
        <begin position="96"/>
        <end position="110"/>
    </location>
</feature>
<keyword evidence="5" id="KW-0732">Signal</keyword>
<dbReference type="InterPro" id="IPR036869">
    <property type="entry name" value="J_dom_sf"/>
</dbReference>
<name>A0AAD9D3S8_9STRA</name>
<keyword evidence="2" id="KW-0547">Nucleotide-binding</keyword>
<feature type="region of interest" description="Disordered" evidence="4">
    <location>
        <begin position="87"/>
        <end position="110"/>
    </location>
</feature>
<feature type="chain" id="PRO_5042280327" evidence="5">
    <location>
        <begin position="23"/>
        <end position="998"/>
    </location>
</feature>
<dbReference type="Gene3D" id="3.30.470.20">
    <property type="entry name" value="ATP-grasp fold, B domain"/>
    <property type="match status" value="1"/>
</dbReference>
<sequence length="998" mass="115287">MSLVSSLYLFVAVVLAATCCDATDLYKILGLKRSASTKEIKSAYRRKAMDTHPDKRGKDVSAEEAAEAFRQVVFAFEILSDDNSRRRYDRGENVGSSTSSSSSKPSSSSSTYQWHFQRQQWTVPLKDKLEVKQAQARVLHVVSLDQLRTIMLDDSDRLDRNLLICFFTPNLEEMVTDKLVFPYPFAGMSPQHIWWEDLLQTVSIRFHRSNDLSRYFNIPNGDEMTEPLFMFLKRAVDSKSSAPPSMGQQLNGSAVFSIASHRMVKPNNSHEVTFLAGEECLYSVVKRSALSLGWKVIGEEASDKVKRDCHVIWVDKSFANDKRFVSIQPWQRINHFPGMTNICRKVRLAQSLELMKKKFPREYSFFPTTYVLPLHLAAFRSLFPNGQSMSTFIIKPDGSAQGKGIFLTKRIEDVENLSTMCVAQQYIRNPLLIEKKKFDLRIYVLVTSCCPLRIYLFRDGLVRMCTEEYNHPNDENIRQKCMHLTNYSINKRSDKYQREEKESAPSNTGNKRTISWLLDWLKQERGEVAANELWDKIGDICVMTILSILPTLRREYDSVFGITKLQTQQQQSGNSSSSGSNDNNSSFEKSRCFEVLGVDIMIDTKLNPILIEVNHLPSWGTDSSIDELIKSRAIVQALSAINVKSHEKRAYERARRKQSRLRLRKRRQAVDDLDRDDNDEFPSVQNEPPATKKRQPELFDSNCAERKIRSIYEKFAPDKLPHVKDLLTKYRGYEEWLAMKVEEKYTQVNDGLSGSCSCSDEDGESTTTDEDDEEEDDDDLIEESERAILLEEDRILEDYDRIYPPRDNGCISRSRYKEMERYVTEMDEERQRRLTCPLHEMRSNNNSQVENEFGVRGNLNRGDGWIGGNIHVRQHKQETKVFAPPTKQQIEFASRLCLGFSVEDTEVTTRSVKRRSRLLHHNLIDEEDNPFYHLIDRVRQTREISKQTRGRAERRLSCRSSIKEAASSLRHQNLDLALEVPTVKIKARRNTVAFLPKR</sequence>
<feature type="region of interest" description="Disordered" evidence="4">
    <location>
        <begin position="662"/>
        <end position="699"/>
    </location>
</feature>
<dbReference type="InterPro" id="IPR004344">
    <property type="entry name" value="TTL/TTLL_fam"/>
</dbReference>
<evidence type="ECO:0000256" key="5">
    <source>
        <dbReference type="SAM" id="SignalP"/>
    </source>
</evidence>
<evidence type="ECO:0000259" key="6">
    <source>
        <dbReference type="PROSITE" id="PS50076"/>
    </source>
</evidence>
<proteinExistence type="predicted"/>
<dbReference type="InterPro" id="IPR001623">
    <property type="entry name" value="DnaJ_domain"/>
</dbReference>
<evidence type="ECO:0000256" key="1">
    <source>
        <dbReference type="ARBA" id="ARBA00022598"/>
    </source>
</evidence>
<dbReference type="InterPro" id="IPR018253">
    <property type="entry name" value="DnaJ_domain_CS"/>
</dbReference>
<dbReference type="Pfam" id="PF00226">
    <property type="entry name" value="DnaJ"/>
    <property type="match status" value="1"/>
</dbReference>
<feature type="signal peptide" evidence="5">
    <location>
        <begin position="1"/>
        <end position="22"/>
    </location>
</feature>
<dbReference type="PANTHER" id="PTHR12241">
    <property type="entry name" value="TUBULIN POLYGLUTAMYLASE"/>
    <property type="match status" value="1"/>
</dbReference>
<keyword evidence="3" id="KW-0067">ATP-binding</keyword>
<dbReference type="PRINTS" id="PR00625">
    <property type="entry name" value="JDOMAIN"/>
</dbReference>
<dbReference type="GO" id="GO:0036064">
    <property type="term" value="C:ciliary basal body"/>
    <property type="evidence" value="ECO:0007669"/>
    <property type="project" value="TreeGrafter"/>
</dbReference>
<dbReference type="AlphaFoldDB" id="A0AAD9D3S8"/>
<feature type="region of interest" description="Disordered" evidence="4">
    <location>
        <begin position="567"/>
        <end position="586"/>
    </location>
</feature>
<dbReference type="SMART" id="SM00271">
    <property type="entry name" value="DnaJ"/>
    <property type="match status" value="1"/>
</dbReference>
<dbReference type="CDD" id="cd06257">
    <property type="entry name" value="DnaJ"/>
    <property type="match status" value="1"/>
</dbReference>
<dbReference type="SUPFAM" id="SSF46565">
    <property type="entry name" value="Chaperone J-domain"/>
    <property type="match status" value="1"/>
</dbReference>
<evidence type="ECO:0000256" key="3">
    <source>
        <dbReference type="ARBA" id="ARBA00022840"/>
    </source>
</evidence>
<dbReference type="PROSITE" id="PS00636">
    <property type="entry name" value="DNAJ_1"/>
    <property type="match status" value="1"/>
</dbReference>
<dbReference type="PANTHER" id="PTHR12241:SF147">
    <property type="entry name" value="TUBULIN POLYGLUTAMYLASE TTLL7"/>
    <property type="match status" value="1"/>
</dbReference>
<dbReference type="GO" id="GO:0005524">
    <property type="term" value="F:ATP binding"/>
    <property type="evidence" value="ECO:0007669"/>
    <property type="project" value="UniProtKB-KW"/>
</dbReference>
<dbReference type="PROSITE" id="PS51221">
    <property type="entry name" value="TTL"/>
    <property type="match status" value="1"/>
</dbReference>
<gene>
    <name evidence="7" type="ORF">QTG54_016404</name>
</gene>
<accession>A0AAD9D3S8</accession>
<feature type="compositionally biased region" description="Acidic residues" evidence="4">
    <location>
        <begin position="671"/>
        <end position="680"/>
    </location>
</feature>
<feature type="region of interest" description="Disordered" evidence="4">
    <location>
        <begin position="750"/>
        <end position="780"/>
    </location>
</feature>
<dbReference type="Proteomes" id="UP001224775">
    <property type="component" value="Unassembled WGS sequence"/>
</dbReference>
<organism evidence="7 8">
    <name type="scientific">Skeletonema marinoi</name>
    <dbReference type="NCBI Taxonomy" id="267567"/>
    <lineage>
        <taxon>Eukaryota</taxon>
        <taxon>Sar</taxon>
        <taxon>Stramenopiles</taxon>
        <taxon>Ochrophyta</taxon>
        <taxon>Bacillariophyta</taxon>
        <taxon>Coscinodiscophyceae</taxon>
        <taxon>Thalassiosirophycidae</taxon>
        <taxon>Thalassiosirales</taxon>
        <taxon>Skeletonemataceae</taxon>
        <taxon>Skeletonema</taxon>
        <taxon>Skeletonema marinoi-dohrnii complex</taxon>
    </lineage>
</organism>
<feature type="domain" description="J" evidence="6">
    <location>
        <begin position="24"/>
        <end position="92"/>
    </location>
</feature>
<dbReference type="EC" id="6.3.2.-" evidence="7"/>
<evidence type="ECO:0000256" key="4">
    <source>
        <dbReference type="SAM" id="MobiDB-lite"/>
    </source>
</evidence>
<reference evidence="7" key="1">
    <citation type="submission" date="2023-06" db="EMBL/GenBank/DDBJ databases">
        <title>Survivors Of The Sea: Transcriptome response of Skeletonema marinoi to long-term dormancy.</title>
        <authorList>
            <person name="Pinder M.I.M."/>
            <person name="Kourtchenko O."/>
            <person name="Robertson E.K."/>
            <person name="Larsson T."/>
            <person name="Maumus F."/>
            <person name="Osuna-Cruz C.M."/>
            <person name="Vancaester E."/>
            <person name="Stenow R."/>
            <person name="Vandepoele K."/>
            <person name="Ploug H."/>
            <person name="Bruchert V."/>
            <person name="Godhe A."/>
            <person name="Topel M."/>
        </authorList>
    </citation>
    <scope>NUCLEOTIDE SEQUENCE</scope>
    <source>
        <strain evidence="7">R05AC</strain>
    </source>
</reference>
<protein>
    <submittedName>
        <fullName evidence="7">Tubulin-tyrosine ligase family protein</fullName>
        <ecNumber evidence="7">6.3.2.-</ecNumber>
    </submittedName>
</protein>
<dbReference type="PROSITE" id="PS50076">
    <property type="entry name" value="DNAJ_2"/>
    <property type="match status" value="1"/>
</dbReference>
<dbReference type="SUPFAM" id="SSF56059">
    <property type="entry name" value="Glutathione synthetase ATP-binding domain-like"/>
    <property type="match status" value="1"/>
</dbReference>
<dbReference type="Pfam" id="PF03133">
    <property type="entry name" value="TTL"/>
    <property type="match status" value="1"/>
</dbReference>
<feature type="compositionally biased region" description="Low complexity" evidence="4">
    <location>
        <begin position="568"/>
        <end position="586"/>
    </location>
</feature>